<dbReference type="EMBL" id="SORE01000023">
    <property type="protein sequence ID" value="TDY42110.1"/>
    <property type="molecule type" value="Genomic_DNA"/>
</dbReference>
<keyword evidence="3" id="KW-1185">Reference proteome</keyword>
<gene>
    <name evidence="2" type="ORF">BX592_12396</name>
</gene>
<proteinExistence type="predicted"/>
<reference evidence="2 3" key="1">
    <citation type="submission" date="2019-03" db="EMBL/GenBank/DDBJ databases">
        <title>Genomic Encyclopedia of Type Strains, Phase III (KMG-III): the genomes of soil and plant-associated and newly described type strains.</title>
        <authorList>
            <person name="Whitman W."/>
        </authorList>
    </citation>
    <scope>NUCLEOTIDE SEQUENCE [LARGE SCALE GENOMIC DNA]</scope>
    <source>
        <strain evidence="2 3">LMG 29544</strain>
    </source>
</reference>
<evidence type="ECO:0000259" key="1">
    <source>
        <dbReference type="Pfam" id="PF06094"/>
    </source>
</evidence>
<feature type="domain" description="Gamma-glutamylcyclotransferase AIG2-like" evidence="1">
    <location>
        <begin position="40"/>
        <end position="163"/>
    </location>
</feature>
<dbReference type="InterPro" id="IPR036568">
    <property type="entry name" value="GGCT-like_sf"/>
</dbReference>
<name>A0A4R8LIQ1_9BURK</name>
<comment type="caution">
    <text evidence="2">The sequence shown here is derived from an EMBL/GenBank/DDBJ whole genome shotgun (WGS) entry which is preliminary data.</text>
</comment>
<evidence type="ECO:0000313" key="2">
    <source>
        <dbReference type="EMBL" id="TDY42110.1"/>
    </source>
</evidence>
<accession>A0A4R8LIQ1</accession>
<organism evidence="2 3">
    <name type="scientific">Paraburkholderia rhizosphaerae</name>
    <dbReference type="NCBI Taxonomy" id="480658"/>
    <lineage>
        <taxon>Bacteria</taxon>
        <taxon>Pseudomonadati</taxon>
        <taxon>Pseudomonadota</taxon>
        <taxon>Betaproteobacteria</taxon>
        <taxon>Burkholderiales</taxon>
        <taxon>Burkholderiaceae</taxon>
        <taxon>Paraburkholderia</taxon>
    </lineage>
</organism>
<dbReference type="CDD" id="cd06661">
    <property type="entry name" value="GGCT_like"/>
    <property type="match status" value="1"/>
</dbReference>
<dbReference type="Pfam" id="PF06094">
    <property type="entry name" value="GGACT"/>
    <property type="match status" value="1"/>
</dbReference>
<protein>
    <submittedName>
        <fullName evidence="2">Gamma-glutamylcyclotransferase (GGCT)/AIG2-like uncharacterized protein YtfP</fullName>
    </submittedName>
</protein>
<dbReference type="AlphaFoldDB" id="A0A4R8LIQ1"/>
<evidence type="ECO:0000313" key="3">
    <source>
        <dbReference type="Proteomes" id="UP000295509"/>
    </source>
</evidence>
<dbReference type="SUPFAM" id="SSF110857">
    <property type="entry name" value="Gamma-glutamyl cyclotransferase-like"/>
    <property type="match status" value="1"/>
</dbReference>
<dbReference type="Proteomes" id="UP000295509">
    <property type="component" value="Unassembled WGS sequence"/>
</dbReference>
<keyword evidence="2" id="KW-0808">Transferase</keyword>
<sequence>MAPGSLRCPRRRLPRASRLTQSGNVGQHRMTEEILAMKHVFVYGTLRAGEVNDIGQAAARSALGMPKLIGEGSVRGRLFDFGNYPGLVPDDDGIHVRGDVYEVDERLVSVLDEIEEVYPGEAGLFMQHEVTVDIDGAAFDCLYYPVQRHAVQGLPEIGSGDWVAYRRERK</sequence>
<dbReference type="Gene3D" id="3.10.490.10">
    <property type="entry name" value="Gamma-glutamyl cyclotransferase-like"/>
    <property type="match status" value="1"/>
</dbReference>
<dbReference type="GO" id="GO:0016740">
    <property type="term" value="F:transferase activity"/>
    <property type="evidence" value="ECO:0007669"/>
    <property type="project" value="UniProtKB-KW"/>
</dbReference>
<dbReference type="InterPro" id="IPR009288">
    <property type="entry name" value="AIG2-like_dom"/>
</dbReference>
<dbReference type="InterPro" id="IPR013024">
    <property type="entry name" value="GGCT-like"/>
</dbReference>